<keyword evidence="2" id="KW-0472">Membrane</keyword>
<keyword evidence="2" id="KW-0812">Transmembrane</keyword>
<feature type="region of interest" description="Disordered" evidence="1">
    <location>
        <begin position="403"/>
        <end position="446"/>
    </location>
</feature>
<feature type="transmembrane region" description="Helical" evidence="2">
    <location>
        <begin position="93"/>
        <end position="115"/>
    </location>
</feature>
<feature type="compositionally biased region" description="Polar residues" evidence="1">
    <location>
        <begin position="403"/>
        <end position="415"/>
    </location>
</feature>
<feature type="transmembrane region" description="Helical" evidence="2">
    <location>
        <begin position="326"/>
        <end position="344"/>
    </location>
</feature>
<feature type="compositionally biased region" description="Basic and acidic residues" evidence="1">
    <location>
        <begin position="436"/>
        <end position="446"/>
    </location>
</feature>
<keyword evidence="2" id="KW-1133">Transmembrane helix</keyword>
<evidence type="ECO:0000313" key="3">
    <source>
        <dbReference type="EMBL" id="CAB4880798.1"/>
    </source>
</evidence>
<name>A0A6J7EGI3_9ZZZZ</name>
<feature type="transmembrane region" description="Helical" evidence="2">
    <location>
        <begin position="231"/>
        <end position="257"/>
    </location>
</feature>
<feature type="transmembrane region" description="Helical" evidence="2">
    <location>
        <begin position="135"/>
        <end position="162"/>
    </location>
</feature>
<feature type="transmembrane region" description="Helical" evidence="2">
    <location>
        <begin position="294"/>
        <end position="314"/>
    </location>
</feature>
<sequence>MAYPAWTLVHDHSLNIFSITTLTTTGWAEPRGPGQLHSDRFPGSIFWAVPFYAIYHLKTFSIVPGTISAVWACALAMFFIYRTLLNFTKRETALGATLLMAFATSAWATASDALWTEGPTMLAISIAMWGLSKNSYVLAGVGYALALLCRPHTAVIAAVVGIWESIARKSIKPVLTIGSLTGLGLVLYLVYNRINSGRWILFYGTYGDRIGAATGSGAGGQAKASLWITDYIYTFFAPLHGLFIYSPFLLLLLPGLFKAWKIAAPWMRSSAIGGILYLLVQLAGNTWTGGDGFFGYRLILVPLLTWIPLLALSWEQWTSTVTWARRAFGTLAAISLWWFAVGSISNNDKLGALDGVGIRNWNEWQVPIIIRTAPPGAWLLAAIFVGVVGWFGWPKLSPTLSSVTHSSAKNQSKPDSQPGSIGSGKGQQSQGRKPLTKAEIRARKKR</sequence>
<feature type="transmembrane region" description="Helical" evidence="2">
    <location>
        <begin position="174"/>
        <end position="191"/>
    </location>
</feature>
<dbReference type="AlphaFoldDB" id="A0A6J7EGI3"/>
<evidence type="ECO:0000256" key="2">
    <source>
        <dbReference type="SAM" id="Phobius"/>
    </source>
</evidence>
<feature type="transmembrane region" description="Helical" evidence="2">
    <location>
        <begin position="60"/>
        <end position="81"/>
    </location>
</feature>
<organism evidence="3">
    <name type="scientific">freshwater metagenome</name>
    <dbReference type="NCBI Taxonomy" id="449393"/>
    <lineage>
        <taxon>unclassified sequences</taxon>
        <taxon>metagenomes</taxon>
        <taxon>ecological metagenomes</taxon>
    </lineage>
</organism>
<proteinExistence type="predicted"/>
<gene>
    <name evidence="3" type="ORF">UFOPK3401_01429</name>
</gene>
<dbReference type="EMBL" id="CAFBLM010000095">
    <property type="protein sequence ID" value="CAB4880798.1"/>
    <property type="molecule type" value="Genomic_DNA"/>
</dbReference>
<protein>
    <submittedName>
        <fullName evidence="3">Unannotated protein</fullName>
    </submittedName>
</protein>
<feature type="transmembrane region" description="Helical" evidence="2">
    <location>
        <begin position="269"/>
        <end position="288"/>
    </location>
</feature>
<accession>A0A6J7EGI3</accession>
<feature type="compositionally biased region" description="Low complexity" evidence="1">
    <location>
        <begin position="416"/>
        <end position="431"/>
    </location>
</feature>
<feature type="transmembrane region" description="Helical" evidence="2">
    <location>
        <begin position="376"/>
        <end position="393"/>
    </location>
</feature>
<reference evidence="3" key="1">
    <citation type="submission" date="2020-05" db="EMBL/GenBank/DDBJ databases">
        <authorList>
            <person name="Chiriac C."/>
            <person name="Salcher M."/>
            <person name="Ghai R."/>
            <person name="Kavagutti S V."/>
        </authorList>
    </citation>
    <scope>NUCLEOTIDE SEQUENCE</scope>
</reference>
<evidence type="ECO:0000256" key="1">
    <source>
        <dbReference type="SAM" id="MobiDB-lite"/>
    </source>
</evidence>